<reference evidence="1 2" key="1">
    <citation type="submission" date="2017-10" db="EMBL/GenBank/DDBJ databases">
        <title>Comparative genomics in systemic dimorphic fungi from Ajellomycetaceae.</title>
        <authorList>
            <person name="Munoz J.F."/>
            <person name="Mcewen J.G."/>
            <person name="Clay O.K."/>
            <person name="Cuomo C.A."/>
        </authorList>
    </citation>
    <scope>NUCLEOTIDE SEQUENCE [LARGE SCALE GENOMIC DNA]</scope>
    <source>
        <strain evidence="1 2">UAMH7299</strain>
    </source>
</reference>
<organism evidence="1 2">
    <name type="scientific">Polytolypa hystricis (strain UAMH7299)</name>
    <dbReference type="NCBI Taxonomy" id="1447883"/>
    <lineage>
        <taxon>Eukaryota</taxon>
        <taxon>Fungi</taxon>
        <taxon>Dikarya</taxon>
        <taxon>Ascomycota</taxon>
        <taxon>Pezizomycotina</taxon>
        <taxon>Eurotiomycetes</taxon>
        <taxon>Eurotiomycetidae</taxon>
        <taxon>Onygenales</taxon>
        <taxon>Onygenales incertae sedis</taxon>
        <taxon>Polytolypa</taxon>
    </lineage>
</organism>
<protein>
    <submittedName>
        <fullName evidence="1">Uncharacterized protein</fullName>
    </submittedName>
</protein>
<dbReference type="Proteomes" id="UP000224634">
    <property type="component" value="Unassembled WGS sequence"/>
</dbReference>
<gene>
    <name evidence="1" type="ORF">AJ80_02765</name>
</gene>
<name>A0A2B7YPA2_POLH7</name>
<keyword evidence="2" id="KW-1185">Reference proteome</keyword>
<accession>A0A2B7YPA2</accession>
<evidence type="ECO:0000313" key="2">
    <source>
        <dbReference type="Proteomes" id="UP000224634"/>
    </source>
</evidence>
<dbReference type="EMBL" id="PDNA01000028">
    <property type="protein sequence ID" value="PGH23135.1"/>
    <property type="molecule type" value="Genomic_DNA"/>
</dbReference>
<dbReference type="AlphaFoldDB" id="A0A2B7YPA2"/>
<dbReference type="OrthoDB" id="9876299at2759"/>
<dbReference type="InterPro" id="IPR036291">
    <property type="entry name" value="NAD(P)-bd_dom_sf"/>
</dbReference>
<comment type="caution">
    <text evidence="1">The sequence shown here is derived from an EMBL/GenBank/DDBJ whole genome shotgun (WGS) entry which is preliminary data.</text>
</comment>
<dbReference type="SUPFAM" id="SSF51735">
    <property type="entry name" value="NAD(P)-binding Rossmann-fold domains"/>
    <property type="match status" value="1"/>
</dbReference>
<proteinExistence type="predicted"/>
<sequence length="98" mass="10897">MQVILSINLLRKTVWVSGVANKHCECSIVDAARLYREEKPLDVLINCAENGFGEYISYRPAKTALNQETITIAHGMKAKNLNITVLALDPGEHSDQDK</sequence>
<evidence type="ECO:0000313" key="1">
    <source>
        <dbReference type="EMBL" id="PGH23135.1"/>
    </source>
</evidence>